<protein>
    <submittedName>
        <fullName evidence="2">Uncharacterized protein</fullName>
    </submittedName>
</protein>
<sequence>MKENMKNEKEETILRELEKIKKETINSSDEKYYSVSVNQIKEVAGKFQLPNREIEISALQNNIIPERYQRNLGVSRPSSKDYSHFNFFYSHIVLLSPSLNFFVNFIFTNLIFP</sequence>
<gene>
    <name evidence="2" type="ORF">S12H4_03373</name>
</gene>
<proteinExistence type="predicted"/>
<evidence type="ECO:0000313" key="2">
    <source>
        <dbReference type="EMBL" id="GAI71118.1"/>
    </source>
</evidence>
<keyword evidence="1" id="KW-0472">Membrane</keyword>
<evidence type="ECO:0000256" key="1">
    <source>
        <dbReference type="SAM" id="Phobius"/>
    </source>
</evidence>
<keyword evidence="1" id="KW-1133">Transmembrane helix</keyword>
<reference evidence="2" key="1">
    <citation type="journal article" date="2014" name="Front. Microbiol.">
        <title>High frequency of phylogenetically diverse reductive dehalogenase-homologous genes in deep subseafloor sedimentary metagenomes.</title>
        <authorList>
            <person name="Kawai M."/>
            <person name="Futagami T."/>
            <person name="Toyoda A."/>
            <person name="Takaki Y."/>
            <person name="Nishi S."/>
            <person name="Hori S."/>
            <person name="Arai W."/>
            <person name="Tsubouchi T."/>
            <person name="Morono Y."/>
            <person name="Uchiyama I."/>
            <person name="Ito T."/>
            <person name="Fujiyama A."/>
            <person name="Inagaki F."/>
            <person name="Takami H."/>
        </authorList>
    </citation>
    <scope>NUCLEOTIDE SEQUENCE</scope>
    <source>
        <strain evidence="2">Expedition CK06-06</strain>
    </source>
</reference>
<name>X1QS98_9ZZZZ</name>
<feature type="transmembrane region" description="Helical" evidence="1">
    <location>
        <begin position="87"/>
        <end position="112"/>
    </location>
</feature>
<keyword evidence="1" id="KW-0812">Transmembrane</keyword>
<accession>X1QS98</accession>
<comment type="caution">
    <text evidence="2">The sequence shown here is derived from an EMBL/GenBank/DDBJ whole genome shotgun (WGS) entry which is preliminary data.</text>
</comment>
<organism evidence="2">
    <name type="scientific">marine sediment metagenome</name>
    <dbReference type="NCBI Taxonomy" id="412755"/>
    <lineage>
        <taxon>unclassified sequences</taxon>
        <taxon>metagenomes</taxon>
        <taxon>ecological metagenomes</taxon>
    </lineage>
</organism>
<dbReference type="EMBL" id="BARW01000937">
    <property type="protein sequence ID" value="GAI71118.1"/>
    <property type="molecule type" value="Genomic_DNA"/>
</dbReference>
<dbReference type="AlphaFoldDB" id="X1QS98"/>